<dbReference type="InterPro" id="IPR001365">
    <property type="entry name" value="A_deaminase_dom"/>
</dbReference>
<dbReference type="EC" id="3.5.4.4" evidence="3"/>
<keyword evidence="5" id="KW-0378">Hydrolase</keyword>
<dbReference type="GO" id="GO:0043103">
    <property type="term" value="P:hypoxanthine salvage"/>
    <property type="evidence" value="ECO:0007669"/>
    <property type="project" value="TreeGrafter"/>
</dbReference>
<feature type="non-terminal residue" evidence="8">
    <location>
        <position position="1"/>
    </location>
</feature>
<evidence type="ECO:0000256" key="2">
    <source>
        <dbReference type="ARBA" id="ARBA00006676"/>
    </source>
</evidence>
<gene>
    <name evidence="8" type="ORF">TPC1_14740</name>
</gene>
<keyword evidence="4" id="KW-0479">Metal-binding</keyword>
<evidence type="ECO:0000256" key="1">
    <source>
        <dbReference type="ARBA" id="ARBA00001947"/>
    </source>
</evidence>
<feature type="non-terminal residue" evidence="8">
    <location>
        <position position="188"/>
    </location>
</feature>
<dbReference type="Pfam" id="PF00962">
    <property type="entry name" value="A_deaminase"/>
    <property type="match status" value="1"/>
</dbReference>
<dbReference type="PANTHER" id="PTHR11409">
    <property type="entry name" value="ADENOSINE DEAMINASE"/>
    <property type="match status" value="1"/>
</dbReference>
<evidence type="ECO:0000259" key="7">
    <source>
        <dbReference type="Pfam" id="PF00962"/>
    </source>
</evidence>
<dbReference type="AlphaFoldDB" id="A0A146K8E4"/>
<evidence type="ECO:0000256" key="4">
    <source>
        <dbReference type="ARBA" id="ARBA00022723"/>
    </source>
</evidence>
<dbReference type="SUPFAM" id="SSF51556">
    <property type="entry name" value="Metallo-dependent hydrolases"/>
    <property type="match status" value="1"/>
</dbReference>
<dbReference type="PANTHER" id="PTHR11409:SF43">
    <property type="entry name" value="ADENOSINE DEAMINASE"/>
    <property type="match status" value="1"/>
</dbReference>
<evidence type="ECO:0000313" key="8">
    <source>
        <dbReference type="EMBL" id="JAP93100.1"/>
    </source>
</evidence>
<accession>A0A146K8E4</accession>
<proteinExistence type="inferred from homology"/>
<organism evidence="8">
    <name type="scientific">Trepomonas sp. PC1</name>
    <dbReference type="NCBI Taxonomy" id="1076344"/>
    <lineage>
        <taxon>Eukaryota</taxon>
        <taxon>Metamonada</taxon>
        <taxon>Diplomonadida</taxon>
        <taxon>Hexamitidae</taxon>
        <taxon>Hexamitinae</taxon>
        <taxon>Trepomonas</taxon>
    </lineage>
</organism>
<sequence length="188" mass="21701">YDQAGADINFTIHDFNNHYQVLKEQNIPFTLHAGESTDAIHVLESVQKGAVRIGHGVRAIENQYVMKCLKDMRICLENCPTSNLQTSVENINDDLSNYPTAKFLKMGIMSCLNTDNTLMSGVTLSSEYQMLYEKKVINLVDVLLCIYFSFKCGFFCDQKLLQQSMQHNFNYIEQFDPQIRQKFDEKMK</sequence>
<dbReference type="GO" id="GO:0046872">
    <property type="term" value="F:metal ion binding"/>
    <property type="evidence" value="ECO:0007669"/>
    <property type="project" value="UniProtKB-KW"/>
</dbReference>
<reference evidence="8" key="1">
    <citation type="submission" date="2015-07" db="EMBL/GenBank/DDBJ databases">
        <title>Adaptation to a free-living lifestyle via gene acquisitions in the diplomonad Trepomonas sp. PC1.</title>
        <authorList>
            <person name="Xu F."/>
            <person name="Jerlstrom-Hultqvist J."/>
            <person name="Kolisko M."/>
            <person name="Simpson A.G.B."/>
            <person name="Roger A.J."/>
            <person name="Svard S.G."/>
            <person name="Andersson J.O."/>
        </authorList>
    </citation>
    <scope>NUCLEOTIDE SEQUENCE</scope>
    <source>
        <strain evidence="8">PC1</strain>
    </source>
</reference>
<keyword evidence="6" id="KW-0862">Zinc</keyword>
<protein>
    <recommendedName>
        <fullName evidence="3">adenosine deaminase</fullName>
        <ecNumber evidence="3">3.5.4.4</ecNumber>
    </recommendedName>
</protein>
<name>A0A146K8E4_9EUKA</name>
<dbReference type="GO" id="GO:0004000">
    <property type="term" value="F:adenosine deaminase activity"/>
    <property type="evidence" value="ECO:0007669"/>
    <property type="project" value="UniProtKB-ARBA"/>
</dbReference>
<dbReference type="GO" id="GO:0005829">
    <property type="term" value="C:cytosol"/>
    <property type="evidence" value="ECO:0007669"/>
    <property type="project" value="TreeGrafter"/>
</dbReference>
<dbReference type="Gene3D" id="3.20.20.140">
    <property type="entry name" value="Metal-dependent hydrolases"/>
    <property type="match status" value="1"/>
</dbReference>
<dbReference type="GO" id="GO:0046103">
    <property type="term" value="P:inosine biosynthetic process"/>
    <property type="evidence" value="ECO:0007669"/>
    <property type="project" value="TreeGrafter"/>
</dbReference>
<dbReference type="GO" id="GO:0006154">
    <property type="term" value="P:adenosine catabolic process"/>
    <property type="evidence" value="ECO:0007669"/>
    <property type="project" value="TreeGrafter"/>
</dbReference>
<dbReference type="InterPro" id="IPR032466">
    <property type="entry name" value="Metal_Hydrolase"/>
</dbReference>
<dbReference type="InterPro" id="IPR006330">
    <property type="entry name" value="Ado/ade_deaminase"/>
</dbReference>
<evidence type="ECO:0000256" key="6">
    <source>
        <dbReference type="ARBA" id="ARBA00022833"/>
    </source>
</evidence>
<dbReference type="EMBL" id="GDID01003506">
    <property type="protein sequence ID" value="JAP93100.1"/>
    <property type="molecule type" value="Transcribed_RNA"/>
</dbReference>
<evidence type="ECO:0000256" key="3">
    <source>
        <dbReference type="ARBA" id="ARBA00012784"/>
    </source>
</evidence>
<comment type="similarity">
    <text evidence="2">Belongs to the metallo-dependent hydrolases superfamily. Adenosine and AMP deaminases family.</text>
</comment>
<evidence type="ECO:0000256" key="5">
    <source>
        <dbReference type="ARBA" id="ARBA00022801"/>
    </source>
</evidence>
<feature type="domain" description="Adenosine deaminase" evidence="7">
    <location>
        <begin position="3"/>
        <end position="133"/>
    </location>
</feature>
<comment type="cofactor">
    <cofactor evidence="1">
        <name>Zn(2+)</name>
        <dbReference type="ChEBI" id="CHEBI:29105"/>
    </cofactor>
</comment>